<evidence type="ECO:0000313" key="2">
    <source>
        <dbReference type="EMBL" id="OUR97442.1"/>
    </source>
</evidence>
<reference evidence="3" key="1">
    <citation type="journal article" date="2017" name="Proc. Natl. Acad. Sci. U.S.A.">
        <title>Simulation of Deepwater Horizon oil plume reveals substrate specialization within a complex community of hydrocarbon-degraders.</title>
        <authorList>
            <person name="Hu P."/>
            <person name="Dubinsky E.A."/>
            <person name="Probst A.J."/>
            <person name="Wang J."/>
            <person name="Sieber C.M.K."/>
            <person name="Tom L.M."/>
            <person name="Gardinali P."/>
            <person name="Banfield J.F."/>
            <person name="Atlas R.M."/>
            <person name="Andersen G.L."/>
        </authorList>
    </citation>
    <scope>NUCLEOTIDE SEQUENCE [LARGE SCALE GENOMIC DNA]</scope>
</reference>
<feature type="non-terminal residue" evidence="2">
    <location>
        <position position="61"/>
    </location>
</feature>
<evidence type="ECO:0000259" key="1">
    <source>
        <dbReference type="Pfam" id="PF00669"/>
    </source>
</evidence>
<dbReference type="Proteomes" id="UP000196531">
    <property type="component" value="Unassembled WGS sequence"/>
</dbReference>
<dbReference type="SUPFAM" id="SSF64518">
    <property type="entry name" value="Phase 1 flagellin"/>
    <property type="match status" value="1"/>
</dbReference>
<feature type="domain" description="Flagellin N-terminal" evidence="1">
    <location>
        <begin position="13"/>
        <end position="56"/>
    </location>
</feature>
<organism evidence="2 3">
    <name type="scientific">Halobacteriovorax marinus</name>
    <dbReference type="NCBI Taxonomy" id="97084"/>
    <lineage>
        <taxon>Bacteria</taxon>
        <taxon>Pseudomonadati</taxon>
        <taxon>Bdellovibrionota</taxon>
        <taxon>Bacteriovoracia</taxon>
        <taxon>Bacteriovoracales</taxon>
        <taxon>Halobacteriovoraceae</taxon>
        <taxon>Halobacteriovorax</taxon>
    </lineage>
</organism>
<dbReference type="AlphaFoldDB" id="A0A1Y5FFQ4"/>
<gene>
    <name evidence="2" type="ORF">A9Q84_14040</name>
</gene>
<dbReference type="Pfam" id="PF00669">
    <property type="entry name" value="Flagellin_N"/>
    <property type="match status" value="1"/>
</dbReference>
<comment type="caution">
    <text evidence="2">The sequence shown here is derived from an EMBL/GenBank/DDBJ whole genome shotgun (WGS) entry which is preliminary data.</text>
</comment>
<accession>A0A1Y5FFQ4</accession>
<name>A0A1Y5FFQ4_9BACT</name>
<dbReference type="EMBL" id="MAAO01000006">
    <property type="protein sequence ID" value="OUR97442.1"/>
    <property type="molecule type" value="Genomic_DNA"/>
</dbReference>
<dbReference type="InterPro" id="IPR001029">
    <property type="entry name" value="Flagellin_N"/>
</dbReference>
<protein>
    <recommendedName>
        <fullName evidence="1">Flagellin N-terminal domain-containing protein</fullName>
    </recommendedName>
</protein>
<sequence length="61" mass="6709">MSKLFNVETSTRAIRYHGKTRDKLEANSRKLSSGTRIVKAADDAAALSIVTKSKANTRSKQ</sequence>
<evidence type="ECO:0000313" key="3">
    <source>
        <dbReference type="Proteomes" id="UP000196531"/>
    </source>
</evidence>
<proteinExistence type="predicted"/>
<dbReference type="GO" id="GO:0005198">
    <property type="term" value="F:structural molecule activity"/>
    <property type="evidence" value="ECO:0007669"/>
    <property type="project" value="InterPro"/>
</dbReference>